<dbReference type="EMBL" id="JAJSBI010000044">
    <property type="protein sequence ID" value="MCD9880702.1"/>
    <property type="molecule type" value="Genomic_DNA"/>
</dbReference>
<dbReference type="AlphaFoldDB" id="A0A9Q3VYW1"/>
<evidence type="ECO:0000313" key="2">
    <source>
        <dbReference type="Proteomes" id="UP001108029"/>
    </source>
</evidence>
<dbReference type="RefSeq" id="WP_232655619.1">
    <property type="nucleotide sequence ID" value="NZ_JAJSBI010000044.1"/>
</dbReference>
<keyword evidence="2" id="KW-1185">Reference proteome</keyword>
<proteinExistence type="predicted"/>
<gene>
    <name evidence="1" type="ORF">LJ657_45620</name>
</gene>
<sequence length="208" mass="23684">MNADLPERIVRFPEIKVESEVSVLFRFAGSATGNPPLAFLSYYQVLENFFPVAGRRSALRKIELELTDPRFDRRSDKCLMRLLDVGENAAAASEASHLKILLEEFVRKDVLESFFSENPWGKHFTKQGPIKGITENINPENKQTPLAHQVAERVYRIRNRIVHAKDDPKYQNTPALLPQSDEAEALWPDIDLVRLLACEVILSAQVRS</sequence>
<organism evidence="1 2">
    <name type="scientific">Streptomyces guryensis</name>
    <dbReference type="NCBI Taxonomy" id="2886947"/>
    <lineage>
        <taxon>Bacteria</taxon>
        <taxon>Bacillati</taxon>
        <taxon>Actinomycetota</taxon>
        <taxon>Actinomycetes</taxon>
        <taxon>Kitasatosporales</taxon>
        <taxon>Streptomycetaceae</taxon>
        <taxon>Streptomyces</taxon>
    </lineage>
</organism>
<evidence type="ECO:0000313" key="1">
    <source>
        <dbReference type="EMBL" id="MCD9880702.1"/>
    </source>
</evidence>
<dbReference type="Proteomes" id="UP001108029">
    <property type="component" value="Unassembled WGS sequence"/>
</dbReference>
<accession>A0A9Q3VYW1</accession>
<name>A0A9Q3VYW1_9ACTN</name>
<evidence type="ECO:0008006" key="3">
    <source>
        <dbReference type="Google" id="ProtNLM"/>
    </source>
</evidence>
<comment type="caution">
    <text evidence="1">The sequence shown here is derived from an EMBL/GenBank/DDBJ whole genome shotgun (WGS) entry which is preliminary data.</text>
</comment>
<protein>
    <recommendedName>
        <fullName evidence="3">RiboL-PSP-HEPN domain-containing protein</fullName>
    </recommendedName>
</protein>
<reference evidence="1" key="1">
    <citation type="submission" date="2021-12" db="EMBL/GenBank/DDBJ databases">
        <authorList>
            <person name="Lee J.-H."/>
            <person name="Kim S.-B."/>
        </authorList>
    </citation>
    <scope>NUCLEOTIDE SEQUENCE</scope>
    <source>
        <strain evidence="1">NR30</strain>
    </source>
</reference>